<dbReference type="AlphaFoldDB" id="A0A1G9BFH1"/>
<dbReference type="InterPro" id="IPR025311">
    <property type="entry name" value="DUF4166"/>
</dbReference>
<dbReference type="OrthoDB" id="2448833at2"/>
<feature type="domain" description="DUF4166" evidence="1">
    <location>
        <begin position="15"/>
        <end position="198"/>
    </location>
</feature>
<dbReference type="STRING" id="407036.SAMN05216243_2980"/>
<evidence type="ECO:0000259" key="1">
    <source>
        <dbReference type="Pfam" id="PF13761"/>
    </source>
</evidence>
<accession>A0A1G9BFH1</accession>
<dbReference type="EMBL" id="FNFL01000005">
    <property type="protein sequence ID" value="SDK37920.1"/>
    <property type="molecule type" value="Genomic_DNA"/>
</dbReference>
<dbReference type="Pfam" id="PF13761">
    <property type="entry name" value="DUF4166"/>
    <property type="match status" value="1"/>
</dbReference>
<keyword evidence="3" id="KW-1185">Reference proteome</keyword>
<organism evidence="2 3">
    <name type="scientific">Sediminibacillus albus</name>
    <dbReference type="NCBI Taxonomy" id="407036"/>
    <lineage>
        <taxon>Bacteria</taxon>
        <taxon>Bacillati</taxon>
        <taxon>Bacillota</taxon>
        <taxon>Bacilli</taxon>
        <taxon>Bacillales</taxon>
        <taxon>Bacillaceae</taxon>
        <taxon>Sediminibacillus</taxon>
    </lineage>
</organism>
<protein>
    <recommendedName>
        <fullName evidence="1">DUF4166 domain-containing protein</fullName>
    </recommendedName>
</protein>
<name>A0A1G9BFH1_9BACI</name>
<reference evidence="2 3" key="1">
    <citation type="submission" date="2016-10" db="EMBL/GenBank/DDBJ databases">
        <authorList>
            <person name="de Groot N.N."/>
        </authorList>
    </citation>
    <scope>NUCLEOTIDE SEQUENCE [LARGE SCALE GENOMIC DNA]</scope>
    <source>
        <strain evidence="2 3">CGMCC 1.6502</strain>
    </source>
</reference>
<dbReference type="Proteomes" id="UP000198694">
    <property type="component" value="Unassembled WGS sequence"/>
</dbReference>
<proteinExistence type="predicted"/>
<dbReference type="RefSeq" id="WP_093215768.1">
    <property type="nucleotide sequence ID" value="NZ_FNFL01000005.1"/>
</dbReference>
<evidence type="ECO:0000313" key="3">
    <source>
        <dbReference type="Proteomes" id="UP000198694"/>
    </source>
</evidence>
<gene>
    <name evidence="2" type="ORF">SAMN05216243_2980</name>
</gene>
<sequence length="203" mass="23752">MTIYQNILQEDFQKLHPKLQERYALQIGKPFHGKGTMSKIERGPSWLTPFLKLAVRWKLLFPESGQDVPFTIKNTSRTLSGGDVEIYWERSFYFDKVTRYFNAFMTIDAKREFVKDYLGEPNLFYSDLKFRVSPEGRMCIRSGCQRIILGKREIPIPSFLQADVTVEEGYDDAKNTFTIKVDIQNKIVGRVMTYEGEFEKHPI</sequence>
<evidence type="ECO:0000313" key="2">
    <source>
        <dbReference type="EMBL" id="SDK37920.1"/>
    </source>
</evidence>